<keyword evidence="3" id="KW-1185">Reference proteome</keyword>
<evidence type="ECO:0000256" key="1">
    <source>
        <dbReference type="SAM" id="Phobius"/>
    </source>
</evidence>
<keyword evidence="1" id="KW-1133">Transmembrane helix</keyword>
<name>A0AAE9YTP4_9GAMM</name>
<keyword evidence="1" id="KW-0472">Membrane</keyword>
<protein>
    <submittedName>
        <fullName evidence="2">Uncharacterized protein</fullName>
    </submittedName>
</protein>
<reference evidence="2 3" key="2">
    <citation type="journal article" date="2022" name="Mar. Drugs">
        <title>Bioassay-Guided Fractionation Leads to the Detection of Cholic Acid Generated by the Rare Thalassomonas sp.</title>
        <authorList>
            <person name="Pheiffer F."/>
            <person name="Schneider Y.K."/>
            <person name="Hansen E.H."/>
            <person name="Andersen J.H."/>
            <person name="Isaksson J."/>
            <person name="Busche T."/>
            <person name="R C."/>
            <person name="Kalinowski J."/>
            <person name="Zyl L.V."/>
            <person name="Trindade M."/>
        </authorList>
    </citation>
    <scope>NUCLEOTIDE SEQUENCE [LARGE SCALE GENOMIC DNA]</scope>
    <source>
        <strain evidence="2 3">A5K-106</strain>
    </source>
</reference>
<proteinExistence type="predicted"/>
<gene>
    <name evidence="2" type="ORF">SG35_001640</name>
</gene>
<evidence type="ECO:0000313" key="3">
    <source>
        <dbReference type="Proteomes" id="UP000032568"/>
    </source>
</evidence>
<feature type="transmembrane region" description="Helical" evidence="1">
    <location>
        <begin position="129"/>
        <end position="151"/>
    </location>
</feature>
<sequence>MKIDRNKLNTLLRSGLNPEIKTRKQLATHLSLDPTSLTRWFASRDRLGNPRYPVVPDRHVTKILQLFKLDPQSLSLNDEEFRHYCFENSLTKSNHQSDLEQKEKLRQEYALQRKLNITDYSTDQNKRPVLIIFTLVILFVAAWYVITLLPFNDSNSITTENNITANDSQCWTGYSPSLGVFEEEDKADPCHYGKLFHNALMQLKAENNSLNSSLPITEPSQNQAYITFLSEQLEYRRIRDNITLNIELGKSEMYRSNYQTAQSYFRNASEMLTALPEPSPQMSTEISIYTAKIADKLR</sequence>
<dbReference type="Proteomes" id="UP000032568">
    <property type="component" value="Chromosome"/>
</dbReference>
<dbReference type="RefSeq" id="WP_044834045.1">
    <property type="nucleotide sequence ID" value="NZ_CP059735.1"/>
</dbReference>
<evidence type="ECO:0000313" key="2">
    <source>
        <dbReference type="EMBL" id="WDD99416.1"/>
    </source>
</evidence>
<accession>A0AAE9YTP4</accession>
<dbReference type="KEGG" id="tact:SG35_001640"/>
<dbReference type="AlphaFoldDB" id="A0AAE9YTP4"/>
<organism evidence="2 3">
    <name type="scientific">Thalassomonas actiniarum</name>
    <dbReference type="NCBI Taxonomy" id="485447"/>
    <lineage>
        <taxon>Bacteria</taxon>
        <taxon>Pseudomonadati</taxon>
        <taxon>Pseudomonadota</taxon>
        <taxon>Gammaproteobacteria</taxon>
        <taxon>Alteromonadales</taxon>
        <taxon>Colwelliaceae</taxon>
        <taxon>Thalassomonas</taxon>
    </lineage>
</organism>
<keyword evidence="1" id="KW-0812">Transmembrane</keyword>
<dbReference type="EMBL" id="CP059735">
    <property type="protein sequence ID" value="WDD99416.1"/>
    <property type="molecule type" value="Genomic_DNA"/>
</dbReference>
<reference evidence="2 3" key="1">
    <citation type="journal article" date="2015" name="Genome Announc.">
        <title>Draft Genome Sequences of Marine Isolates of Thalassomonas viridans and Thalassomonas actiniarum.</title>
        <authorList>
            <person name="Olonade I."/>
            <person name="van Zyl L.J."/>
            <person name="Trindade M."/>
        </authorList>
    </citation>
    <scope>NUCLEOTIDE SEQUENCE [LARGE SCALE GENOMIC DNA]</scope>
    <source>
        <strain evidence="2 3">A5K-106</strain>
    </source>
</reference>